<sequence length="287" mass="29433">MSTAPVLLGGGRSLSLARPRVMGILNVTPDSFSDGGQLYREGCADLDAILWRAEAMVSAGAALLDIGGESTRPGAAPVSEDEELARVVPVVEALAGRVDAMLSVDTSTAAVMHAAAAAGAHLINDVRALQRPGALAAAAASGLPVCLMHMQGTPETMQADPRYVDVVADVEAFLERRSAACLAAGIERDAILLDPGFGFGKSVAHNLSLLKALPRLGSLGFPLLVGLSRKSLIAKLLDRSVDQRLPASLALAVLAAERGARIIRVHDVAETADALAMVAALAEAGGP</sequence>
<dbReference type="HOGENOM" id="CLU_008023_0_3_6"/>
<organism evidence="11 12">
    <name type="scientific">Pseudohaliea rubra DSM 19751</name>
    <dbReference type="NCBI Taxonomy" id="1265313"/>
    <lineage>
        <taxon>Bacteria</taxon>
        <taxon>Pseudomonadati</taxon>
        <taxon>Pseudomonadota</taxon>
        <taxon>Gammaproteobacteria</taxon>
        <taxon>Cellvibrionales</taxon>
        <taxon>Halieaceae</taxon>
        <taxon>Pseudohaliea</taxon>
    </lineage>
</organism>
<name>A0A095WVL7_9GAMM</name>
<dbReference type="GO" id="GO:0046872">
    <property type="term" value="F:metal ion binding"/>
    <property type="evidence" value="ECO:0007669"/>
    <property type="project" value="UniProtKB-KW"/>
</dbReference>
<protein>
    <recommendedName>
        <fullName evidence="4 9">Dihydropteroate synthase</fullName>
        <shortName evidence="9">DHPS</shortName>
        <ecNumber evidence="4 9">2.5.1.15</ecNumber>
    </recommendedName>
    <alternativeName>
        <fullName evidence="9">Dihydropteroate pyrophosphorylase</fullName>
    </alternativeName>
</protein>
<dbReference type="PATRIC" id="fig|1265313.6.peg.2626"/>
<evidence type="ECO:0000256" key="8">
    <source>
        <dbReference type="ARBA" id="ARBA00022909"/>
    </source>
</evidence>
<dbReference type="CDD" id="cd00739">
    <property type="entry name" value="DHPS"/>
    <property type="match status" value="1"/>
</dbReference>
<evidence type="ECO:0000256" key="9">
    <source>
        <dbReference type="RuleBase" id="RU361205"/>
    </source>
</evidence>
<comment type="similarity">
    <text evidence="9">Belongs to the DHPS family.</text>
</comment>
<dbReference type="InterPro" id="IPR045031">
    <property type="entry name" value="DHP_synth-like"/>
</dbReference>
<dbReference type="PROSITE" id="PS50972">
    <property type="entry name" value="PTERIN_BINDING"/>
    <property type="match status" value="1"/>
</dbReference>
<dbReference type="GO" id="GO:0046654">
    <property type="term" value="P:tetrahydrofolate biosynthetic process"/>
    <property type="evidence" value="ECO:0007669"/>
    <property type="project" value="UniProtKB-UniPathway"/>
</dbReference>
<feature type="domain" description="Pterin-binding" evidence="10">
    <location>
        <begin position="19"/>
        <end position="276"/>
    </location>
</feature>
<dbReference type="Pfam" id="PF00809">
    <property type="entry name" value="Pterin_bind"/>
    <property type="match status" value="1"/>
</dbReference>
<keyword evidence="5 9" id="KW-0808">Transferase</keyword>
<dbReference type="GO" id="GO:0046656">
    <property type="term" value="P:folic acid biosynthetic process"/>
    <property type="evidence" value="ECO:0007669"/>
    <property type="project" value="UniProtKB-KW"/>
</dbReference>
<dbReference type="PANTHER" id="PTHR20941">
    <property type="entry name" value="FOLATE SYNTHESIS PROTEINS"/>
    <property type="match status" value="1"/>
</dbReference>
<comment type="function">
    <text evidence="9">Catalyzes the condensation of para-aminobenzoate (pABA) with 6-hydroxymethyl-7,8-dihydropterin diphosphate (DHPt-PP) to form 7,8-dihydropteroate (H2Pte), the immediate precursor of folate derivatives.</text>
</comment>
<evidence type="ECO:0000313" key="11">
    <source>
        <dbReference type="EMBL" id="KGE02689.1"/>
    </source>
</evidence>
<proteinExistence type="inferred from homology"/>
<evidence type="ECO:0000256" key="3">
    <source>
        <dbReference type="ARBA" id="ARBA00004763"/>
    </source>
</evidence>
<dbReference type="PROSITE" id="PS00792">
    <property type="entry name" value="DHPS_1"/>
    <property type="match status" value="1"/>
</dbReference>
<reference evidence="11 12" key="1">
    <citation type="journal article" date="2014" name="Genome Announc.">
        <title>Genome Sequence of Gammaproteobacterial Pseudohaliea rubra Type Strain DSM 19751, Isolated from Coastal Seawater of the Mediterranean Sea.</title>
        <authorList>
            <person name="Spring S."/>
            <person name="Fiebig A."/>
            <person name="Riedel T."/>
            <person name="Goker M."/>
            <person name="Klenk H.P."/>
        </authorList>
    </citation>
    <scope>NUCLEOTIDE SEQUENCE [LARGE SCALE GENOMIC DNA]</scope>
    <source>
        <strain evidence="11 12">DSM 19751</strain>
    </source>
</reference>
<evidence type="ECO:0000256" key="5">
    <source>
        <dbReference type="ARBA" id="ARBA00022679"/>
    </source>
</evidence>
<dbReference type="GO" id="GO:0005829">
    <property type="term" value="C:cytosol"/>
    <property type="evidence" value="ECO:0007669"/>
    <property type="project" value="TreeGrafter"/>
</dbReference>
<dbReference type="PANTHER" id="PTHR20941:SF1">
    <property type="entry name" value="FOLIC ACID SYNTHESIS PROTEIN FOL1"/>
    <property type="match status" value="1"/>
</dbReference>
<evidence type="ECO:0000256" key="6">
    <source>
        <dbReference type="ARBA" id="ARBA00022723"/>
    </source>
</evidence>
<evidence type="ECO:0000256" key="1">
    <source>
        <dbReference type="ARBA" id="ARBA00000012"/>
    </source>
</evidence>
<gene>
    <name evidence="11" type="ORF">HRUBRA_02667</name>
</gene>
<keyword evidence="12" id="KW-1185">Reference proteome</keyword>
<dbReference type="NCBIfam" id="TIGR01496">
    <property type="entry name" value="DHPS"/>
    <property type="match status" value="1"/>
</dbReference>
<dbReference type="PROSITE" id="PS00793">
    <property type="entry name" value="DHPS_2"/>
    <property type="match status" value="1"/>
</dbReference>
<dbReference type="EC" id="2.5.1.15" evidence="4 9"/>
<dbReference type="Gene3D" id="3.20.20.20">
    <property type="entry name" value="Dihydropteroate synthase-like"/>
    <property type="match status" value="1"/>
</dbReference>
<dbReference type="InterPro" id="IPR011005">
    <property type="entry name" value="Dihydropteroate_synth-like_sf"/>
</dbReference>
<keyword evidence="8 9" id="KW-0289">Folate biosynthesis</keyword>
<dbReference type="Proteomes" id="UP000029640">
    <property type="component" value="Unassembled WGS sequence"/>
</dbReference>
<comment type="cofactor">
    <cofactor evidence="2 9">
        <name>Mg(2+)</name>
        <dbReference type="ChEBI" id="CHEBI:18420"/>
    </cofactor>
</comment>
<dbReference type="UniPathway" id="UPA00077">
    <property type="reaction ID" value="UER00156"/>
</dbReference>
<dbReference type="InterPro" id="IPR006390">
    <property type="entry name" value="DHP_synth_dom"/>
</dbReference>
<evidence type="ECO:0000313" key="12">
    <source>
        <dbReference type="Proteomes" id="UP000029640"/>
    </source>
</evidence>
<dbReference type="GO" id="GO:0004156">
    <property type="term" value="F:dihydropteroate synthase activity"/>
    <property type="evidence" value="ECO:0007669"/>
    <property type="project" value="UniProtKB-EC"/>
</dbReference>
<dbReference type="SUPFAM" id="SSF51717">
    <property type="entry name" value="Dihydropteroate synthetase-like"/>
    <property type="match status" value="1"/>
</dbReference>
<accession>A0A095WVL7</accession>
<dbReference type="AlphaFoldDB" id="A0A095WVL7"/>
<evidence type="ECO:0000256" key="4">
    <source>
        <dbReference type="ARBA" id="ARBA00012458"/>
    </source>
</evidence>
<evidence type="ECO:0000256" key="2">
    <source>
        <dbReference type="ARBA" id="ARBA00001946"/>
    </source>
</evidence>
<dbReference type="STRING" id="1265313.HRUBRA_02667"/>
<evidence type="ECO:0000259" key="10">
    <source>
        <dbReference type="PROSITE" id="PS50972"/>
    </source>
</evidence>
<keyword evidence="7 9" id="KW-0460">Magnesium</keyword>
<keyword evidence="6 9" id="KW-0479">Metal-binding</keyword>
<dbReference type="InterPro" id="IPR000489">
    <property type="entry name" value="Pterin-binding_dom"/>
</dbReference>
<comment type="pathway">
    <text evidence="3 9">Cofactor biosynthesis; tetrahydrofolate biosynthesis; 7,8-dihydrofolate from 2-amino-4-hydroxy-6-hydroxymethyl-7,8-dihydropteridine diphosphate and 4-aminobenzoate: step 1/2.</text>
</comment>
<evidence type="ECO:0000256" key="7">
    <source>
        <dbReference type="ARBA" id="ARBA00022842"/>
    </source>
</evidence>
<comment type="catalytic activity">
    <reaction evidence="1">
        <text>(7,8-dihydropterin-6-yl)methyl diphosphate + 4-aminobenzoate = 7,8-dihydropteroate + diphosphate</text>
        <dbReference type="Rhea" id="RHEA:19949"/>
        <dbReference type="ChEBI" id="CHEBI:17836"/>
        <dbReference type="ChEBI" id="CHEBI:17839"/>
        <dbReference type="ChEBI" id="CHEBI:33019"/>
        <dbReference type="ChEBI" id="CHEBI:72950"/>
        <dbReference type="EC" id="2.5.1.15"/>
    </reaction>
</comment>
<dbReference type="EMBL" id="AUVB01000085">
    <property type="protein sequence ID" value="KGE02689.1"/>
    <property type="molecule type" value="Genomic_DNA"/>
</dbReference>
<dbReference type="eggNOG" id="COG0294">
    <property type="taxonomic scope" value="Bacteria"/>
</dbReference>
<comment type="caution">
    <text evidence="11">The sequence shown here is derived from an EMBL/GenBank/DDBJ whole genome shotgun (WGS) entry which is preliminary data.</text>
</comment>